<feature type="transmembrane region" description="Helical" evidence="3">
    <location>
        <begin position="520"/>
        <end position="541"/>
    </location>
</feature>
<dbReference type="PROSITE" id="PS50850">
    <property type="entry name" value="MFS"/>
    <property type="match status" value="1"/>
</dbReference>
<feature type="transmembrane region" description="Helical" evidence="3">
    <location>
        <begin position="86"/>
        <end position="108"/>
    </location>
</feature>
<dbReference type="CDD" id="cd17352">
    <property type="entry name" value="MFS_MCT_SLC16"/>
    <property type="match status" value="1"/>
</dbReference>
<reference evidence="5" key="1">
    <citation type="submission" date="2022-12" db="EMBL/GenBank/DDBJ databases">
        <title>Genome assemblies of Blomia tropicalis.</title>
        <authorList>
            <person name="Cui Y."/>
        </authorList>
    </citation>
    <scope>NUCLEOTIDE SEQUENCE</scope>
    <source>
        <tissue evidence="5">Adult mites</tissue>
    </source>
</reference>
<proteinExistence type="predicted"/>
<comment type="caution">
    <text evidence="5">The sequence shown here is derived from an EMBL/GenBank/DDBJ whole genome shotgun (WGS) entry which is preliminary data.</text>
</comment>
<dbReference type="InterPro" id="IPR020846">
    <property type="entry name" value="MFS_dom"/>
</dbReference>
<keyword evidence="6" id="KW-1185">Reference proteome</keyword>
<sequence>MNSDSTPVDDTFALNSFRTNDRPPSNHNNHQPQERTPLNQQFTHKPSNGDMMVVQNGSTIKMNEMPAKMATTKKVKKLLDPPDGGFGWAVVFASFMCNVIVDGIIFSFGFLLPEISAEFNENKATTAWIGSLQTGFYLIVGPVVSFLAQKYDCRTITIVGSVLTSIGFILSFFAPNVLVLYFTFGLLGGIGFGFVFLPAIVTVGYYFEKKRAFATGIAVCGSGVGTFVFPPFIQYLINAYGWRMTILILTAVTMLCALFGSMFKPLTIEVEEEIGEEVVVVKEPVAEPKPLLMRIKEARARDAAQWAASDENLSEESPSGSQNSAPPPYSEVLNIIQLNEPPVEVPKIRTRSALERKPTLTPRDEMLYSNLSLVILPRSRSISNVHRDSIPNRTEPVTITKEEILDPTETVKESCCSGFDLSLLKRPSFVLLAVSGFLCLVGFFIPFIYISDRAKLLGCSPEKCAFILSVIGITNTIGRVFCGWASDNRVNALLLNNLALTIGGIATIVSPIIFNSYATLIVYGSIFGFSVATFATLRSVITVELLGLERLTSAFGLLLLFQGLAVTIGSPIAGWFFDITGSYDYSFYLSGSAIALSGIMCYPLNIIARWEKRHLDNESNSRQSVDVA</sequence>
<evidence type="ECO:0000256" key="3">
    <source>
        <dbReference type="SAM" id="Phobius"/>
    </source>
</evidence>
<feature type="region of interest" description="Disordered" evidence="2">
    <location>
        <begin position="306"/>
        <end position="327"/>
    </location>
</feature>
<feature type="compositionally biased region" description="Polar residues" evidence="2">
    <location>
        <begin position="315"/>
        <end position="324"/>
    </location>
</feature>
<dbReference type="PANTHER" id="PTHR11360:SF238">
    <property type="entry name" value="SD10469P"/>
    <property type="match status" value="1"/>
</dbReference>
<evidence type="ECO:0000313" key="6">
    <source>
        <dbReference type="Proteomes" id="UP001142055"/>
    </source>
</evidence>
<dbReference type="Gene3D" id="1.20.1250.20">
    <property type="entry name" value="MFS general substrate transporter like domains"/>
    <property type="match status" value="2"/>
</dbReference>
<dbReference type="InterPro" id="IPR036259">
    <property type="entry name" value="MFS_trans_sf"/>
</dbReference>
<keyword evidence="3" id="KW-0812">Transmembrane</keyword>
<feature type="transmembrane region" description="Helical" evidence="3">
    <location>
        <begin position="180"/>
        <end position="206"/>
    </location>
</feature>
<evidence type="ECO:0000256" key="1">
    <source>
        <dbReference type="ARBA" id="ARBA00004141"/>
    </source>
</evidence>
<dbReference type="GO" id="GO:0008028">
    <property type="term" value="F:monocarboxylic acid transmembrane transporter activity"/>
    <property type="evidence" value="ECO:0007669"/>
    <property type="project" value="TreeGrafter"/>
</dbReference>
<feature type="transmembrane region" description="Helical" evidence="3">
    <location>
        <begin position="465"/>
        <end position="482"/>
    </location>
</feature>
<gene>
    <name evidence="5" type="ORF">RDWZM_007075</name>
</gene>
<keyword evidence="3" id="KW-0472">Membrane</keyword>
<dbReference type="EMBL" id="JAPWDV010000002">
    <property type="protein sequence ID" value="KAJ6221263.1"/>
    <property type="molecule type" value="Genomic_DNA"/>
</dbReference>
<feature type="transmembrane region" description="Helical" evidence="3">
    <location>
        <begin position="494"/>
        <end position="514"/>
    </location>
</feature>
<feature type="region of interest" description="Disordered" evidence="2">
    <location>
        <begin position="1"/>
        <end position="47"/>
    </location>
</feature>
<name>A0A9Q0M9Q1_BLOTA</name>
<feature type="domain" description="Major facilitator superfamily (MFS) profile" evidence="4">
    <location>
        <begin position="86"/>
        <end position="609"/>
    </location>
</feature>
<dbReference type="PANTHER" id="PTHR11360">
    <property type="entry name" value="MONOCARBOXYLATE TRANSPORTER"/>
    <property type="match status" value="1"/>
</dbReference>
<evidence type="ECO:0000313" key="5">
    <source>
        <dbReference type="EMBL" id="KAJ6221263.1"/>
    </source>
</evidence>
<feature type="transmembrane region" description="Helical" evidence="3">
    <location>
        <begin position="585"/>
        <end position="604"/>
    </location>
</feature>
<dbReference type="SUPFAM" id="SSF103473">
    <property type="entry name" value="MFS general substrate transporter"/>
    <property type="match status" value="1"/>
</dbReference>
<feature type="transmembrane region" description="Helical" evidence="3">
    <location>
        <begin position="213"/>
        <end position="233"/>
    </location>
</feature>
<dbReference type="InterPro" id="IPR050327">
    <property type="entry name" value="Proton-linked_MCT"/>
</dbReference>
<feature type="transmembrane region" description="Helical" evidence="3">
    <location>
        <begin position="155"/>
        <end position="174"/>
    </location>
</feature>
<dbReference type="Pfam" id="PF07690">
    <property type="entry name" value="MFS_1"/>
    <property type="match status" value="1"/>
</dbReference>
<evidence type="ECO:0000259" key="4">
    <source>
        <dbReference type="PROSITE" id="PS50850"/>
    </source>
</evidence>
<protein>
    <recommendedName>
        <fullName evidence="4">Major facilitator superfamily (MFS) profile domain-containing protein</fullName>
    </recommendedName>
</protein>
<keyword evidence="3" id="KW-1133">Transmembrane helix</keyword>
<feature type="transmembrane region" description="Helical" evidence="3">
    <location>
        <begin position="128"/>
        <end position="148"/>
    </location>
</feature>
<dbReference type="InterPro" id="IPR011701">
    <property type="entry name" value="MFS"/>
</dbReference>
<dbReference type="GO" id="GO:0016020">
    <property type="term" value="C:membrane"/>
    <property type="evidence" value="ECO:0007669"/>
    <property type="project" value="UniProtKB-SubCell"/>
</dbReference>
<dbReference type="Proteomes" id="UP001142055">
    <property type="component" value="Chromosome 2"/>
</dbReference>
<evidence type="ECO:0000256" key="2">
    <source>
        <dbReference type="SAM" id="MobiDB-lite"/>
    </source>
</evidence>
<dbReference type="AlphaFoldDB" id="A0A9Q0M9Q1"/>
<feature type="compositionally biased region" description="Polar residues" evidence="2">
    <location>
        <begin position="1"/>
        <end position="46"/>
    </location>
</feature>
<accession>A0A9Q0M9Q1</accession>
<dbReference type="OMA" id="ASQRHHY"/>
<organism evidence="5 6">
    <name type="scientific">Blomia tropicalis</name>
    <name type="common">Mite</name>
    <dbReference type="NCBI Taxonomy" id="40697"/>
    <lineage>
        <taxon>Eukaryota</taxon>
        <taxon>Metazoa</taxon>
        <taxon>Ecdysozoa</taxon>
        <taxon>Arthropoda</taxon>
        <taxon>Chelicerata</taxon>
        <taxon>Arachnida</taxon>
        <taxon>Acari</taxon>
        <taxon>Acariformes</taxon>
        <taxon>Sarcoptiformes</taxon>
        <taxon>Astigmata</taxon>
        <taxon>Glycyphagoidea</taxon>
        <taxon>Echimyopodidae</taxon>
        <taxon>Blomia</taxon>
    </lineage>
</organism>
<feature type="transmembrane region" description="Helical" evidence="3">
    <location>
        <begin position="239"/>
        <end position="259"/>
    </location>
</feature>
<feature type="transmembrane region" description="Helical" evidence="3">
    <location>
        <begin position="553"/>
        <end position="573"/>
    </location>
</feature>
<feature type="transmembrane region" description="Helical" evidence="3">
    <location>
        <begin position="429"/>
        <end position="450"/>
    </location>
</feature>
<comment type="subcellular location">
    <subcellularLocation>
        <location evidence="1">Membrane</location>
        <topology evidence="1">Multi-pass membrane protein</topology>
    </subcellularLocation>
</comment>